<evidence type="ECO:0000256" key="1">
    <source>
        <dbReference type="SAM" id="MobiDB-lite"/>
    </source>
</evidence>
<evidence type="ECO:0000313" key="3">
    <source>
        <dbReference type="Proteomes" id="UP000002039"/>
    </source>
</evidence>
<reference evidence="3" key="1">
    <citation type="journal article" date="2015" name="PLoS Genet.">
        <title>The dynamic genome and transcriptome of the human fungal pathogen Blastomyces and close relative Emmonsia.</title>
        <authorList>
            <person name="Munoz J.F."/>
            <person name="Gauthier G.M."/>
            <person name="Desjardins C.A."/>
            <person name="Gallo J.E."/>
            <person name="Holder J."/>
            <person name="Sullivan T.D."/>
            <person name="Marty A.J."/>
            <person name="Carmen J.C."/>
            <person name="Chen Z."/>
            <person name="Ding L."/>
            <person name="Gujja S."/>
            <person name="Magrini V."/>
            <person name="Misas E."/>
            <person name="Mitreva M."/>
            <person name="Priest M."/>
            <person name="Saif S."/>
            <person name="Whiston E.A."/>
            <person name="Young S."/>
            <person name="Zeng Q."/>
            <person name="Goldman W.E."/>
            <person name="Mardis E.R."/>
            <person name="Taylor J.W."/>
            <person name="McEwen J.G."/>
            <person name="Clay O.K."/>
            <person name="Klein B.S."/>
            <person name="Cuomo C.A."/>
        </authorList>
    </citation>
    <scope>NUCLEOTIDE SEQUENCE [LARGE SCALE GENOMIC DNA]</scope>
    <source>
        <strain evidence="3">ER-3 / ATCC MYA-2586</strain>
    </source>
</reference>
<protein>
    <recommendedName>
        <fullName evidence="4">C2H2-type domain-containing protein</fullName>
    </recommendedName>
</protein>
<dbReference type="GeneID" id="69031598"/>
<keyword evidence="3" id="KW-1185">Reference proteome</keyword>
<gene>
    <name evidence="2" type="ORF">BDCG_16706</name>
</gene>
<evidence type="ECO:0008006" key="4">
    <source>
        <dbReference type="Google" id="ProtNLM"/>
    </source>
</evidence>
<dbReference type="RefSeq" id="XP_045280350.1">
    <property type="nucleotide sequence ID" value="XM_045425902.1"/>
</dbReference>
<evidence type="ECO:0000313" key="2">
    <source>
        <dbReference type="EMBL" id="OAT00623.1"/>
    </source>
</evidence>
<feature type="compositionally biased region" description="Polar residues" evidence="1">
    <location>
        <begin position="166"/>
        <end position="188"/>
    </location>
</feature>
<name>A0ABX2VTW2_AJEDR</name>
<sequence>MCDAVLTLPPTTPSAELQRRIKAEGPLCRRRFRETRPTPAPSTPAEPEGIRTPSWNERISAVVREVCTTSTAIDPARRSKKRSKICFLCLQNSNLLPADRVYSFKTPGDLTKHYQRRHLEKFQPMGCGICRVRLETLTALLIHAEVAHGTVTRAPKYRMPERPATHASTRVATVSRSHPLPNSQSMWS</sequence>
<dbReference type="EMBL" id="EQ999975">
    <property type="protein sequence ID" value="OAT00623.1"/>
    <property type="molecule type" value="Genomic_DNA"/>
</dbReference>
<accession>A0ABX2VTW2</accession>
<feature type="region of interest" description="Disordered" evidence="1">
    <location>
        <begin position="160"/>
        <end position="188"/>
    </location>
</feature>
<proteinExistence type="predicted"/>
<dbReference type="Proteomes" id="UP000002039">
    <property type="component" value="Unassembled WGS sequence"/>
</dbReference>
<organism evidence="2 3">
    <name type="scientific">Ajellomyces dermatitidis (strain ER-3 / ATCC MYA-2586)</name>
    <name type="common">Blastomyces dermatitidis</name>
    <dbReference type="NCBI Taxonomy" id="559297"/>
    <lineage>
        <taxon>Eukaryota</taxon>
        <taxon>Fungi</taxon>
        <taxon>Dikarya</taxon>
        <taxon>Ascomycota</taxon>
        <taxon>Pezizomycotina</taxon>
        <taxon>Eurotiomycetes</taxon>
        <taxon>Eurotiomycetidae</taxon>
        <taxon>Onygenales</taxon>
        <taxon>Ajellomycetaceae</taxon>
        <taxon>Blastomyces</taxon>
    </lineage>
</organism>
<feature type="region of interest" description="Disordered" evidence="1">
    <location>
        <begin position="33"/>
        <end position="52"/>
    </location>
</feature>